<gene>
    <name evidence="1" type="ORF">PLEPLA_LOCUS4337</name>
</gene>
<evidence type="ECO:0000313" key="2">
    <source>
        <dbReference type="Proteomes" id="UP001153269"/>
    </source>
</evidence>
<protein>
    <submittedName>
        <fullName evidence="1">Uncharacterized protein</fullName>
    </submittedName>
</protein>
<organism evidence="1 2">
    <name type="scientific">Pleuronectes platessa</name>
    <name type="common">European plaice</name>
    <dbReference type="NCBI Taxonomy" id="8262"/>
    <lineage>
        <taxon>Eukaryota</taxon>
        <taxon>Metazoa</taxon>
        <taxon>Chordata</taxon>
        <taxon>Craniata</taxon>
        <taxon>Vertebrata</taxon>
        <taxon>Euteleostomi</taxon>
        <taxon>Actinopterygii</taxon>
        <taxon>Neopterygii</taxon>
        <taxon>Teleostei</taxon>
        <taxon>Neoteleostei</taxon>
        <taxon>Acanthomorphata</taxon>
        <taxon>Carangaria</taxon>
        <taxon>Pleuronectiformes</taxon>
        <taxon>Pleuronectoidei</taxon>
        <taxon>Pleuronectidae</taxon>
        <taxon>Pleuronectes</taxon>
    </lineage>
</organism>
<name>A0A9N7TQ88_PLEPL</name>
<dbReference type="Proteomes" id="UP001153269">
    <property type="component" value="Unassembled WGS sequence"/>
</dbReference>
<reference evidence="1" key="1">
    <citation type="submission" date="2020-03" db="EMBL/GenBank/DDBJ databases">
        <authorList>
            <person name="Weist P."/>
        </authorList>
    </citation>
    <scope>NUCLEOTIDE SEQUENCE</scope>
</reference>
<evidence type="ECO:0000313" key="1">
    <source>
        <dbReference type="EMBL" id="CAB1416546.1"/>
    </source>
</evidence>
<proteinExistence type="predicted"/>
<dbReference type="AlphaFoldDB" id="A0A9N7TQ88"/>
<keyword evidence="2" id="KW-1185">Reference proteome</keyword>
<sequence length="135" mass="15052">MFNGVTNLDTSTCLRKFMTACSFSDHLRGNGLRKAVDLVCDDYGIVNAPFSGTLVGPVSRNDRAGNQYEGVKNPKRTKQSISLCLYLGSPPVQHRRAFVTYTVSVRGRRWKDVQTVLTRGLEPQISPLGIIKEEY</sequence>
<comment type="caution">
    <text evidence="1">The sequence shown here is derived from an EMBL/GenBank/DDBJ whole genome shotgun (WGS) entry which is preliminary data.</text>
</comment>
<dbReference type="EMBL" id="CADEAL010000215">
    <property type="protein sequence ID" value="CAB1416546.1"/>
    <property type="molecule type" value="Genomic_DNA"/>
</dbReference>
<accession>A0A9N7TQ88</accession>